<gene>
    <name evidence="2" type="ORF">A7E75_01625</name>
</gene>
<dbReference type="AlphaFoldDB" id="A0A1L3GD52"/>
<reference evidence="2 3" key="1">
    <citation type="journal article" date="2017" name="Genome Announc.">
        <title>Complete Genome Sequences of Two Acetylene-Fermenting Pelobacter acetylenicus Strains.</title>
        <authorList>
            <person name="Sutton J.M."/>
            <person name="Baesman S.M."/>
            <person name="Fierst J.L."/>
            <person name="Poret-Peterson A.T."/>
            <person name="Oremland R.S."/>
            <person name="Dunlap D.S."/>
            <person name="Akob D.M."/>
        </authorList>
    </citation>
    <scope>NUCLEOTIDE SEQUENCE [LARGE SCALE GENOMIC DNA]</scope>
    <source>
        <strain evidence="2 3">DSM 3247</strain>
    </source>
</reference>
<evidence type="ECO:0000313" key="3">
    <source>
        <dbReference type="Proteomes" id="UP000182264"/>
    </source>
</evidence>
<dbReference type="KEGG" id="pace:A6070_10240"/>
<dbReference type="PROSITE" id="PS50943">
    <property type="entry name" value="HTH_CROC1"/>
    <property type="match status" value="1"/>
</dbReference>
<proteinExistence type="predicted"/>
<dbReference type="InterPro" id="IPR001387">
    <property type="entry name" value="Cro/C1-type_HTH"/>
</dbReference>
<dbReference type="Proteomes" id="UP000182264">
    <property type="component" value="Chromosome"/>
</dbReference>
<dbReference type="SUPFAM" id="SSF47413">
    <property type="entry name" value="lambda repressor-like DNA-binding domains"/>
    <property type="match status" value="1"/>
</dbReference>
<sequence length="100" mass="11638">MENLIGSEIKKRREALKMTQSELGKALGYRYGNFIGYLENGRAAFPLEKWEEYAEVLQIPKYEFLELIFKERFPGMLAYIDFHPASQSAKKEAEDKISNI</sequence>
<feature type="domain" description="HTH cro/C1-type" evidence="1">
    <location>
        <begin position="9"/>
        <end position="65"/>
    </location>
</feature>
<keyword evidence="3" id="KW-1185">Reference proteome</keyword>
<dbReference type="SMART" id="SM00530">
    <property type="entry name" value="HTH_XRE"/>
    <property type="match status" value="1"/>
</dbReference>
<protein>
    <recommendedName>
        <fullName evidence="1">HTH cro/C1-type domain-containing protein</fullName>
    </recommendedName>
</protein>
<dbReference type="EMBL" id="CP015518">
    <property type="protein sequence ID" value="APG23866.1"/>
    <property type="molecule type" value="Genomic_DNA"/>
</dbReference>
<name>A0A1L3GD52_SYNAC</name>
<dbReference type="InterPro" id="IPR010982">
    <property type="entry name" value="Lambda_DNA-bd_dom_sf"/>
</dbReference>
<accession>A0A1L3GD52</accession>
<organism evidence="2 3">
    <name type="scientific">Syntrophotalea acetylenica</name>
    <name type="common">Pelobacter acetylenicus</name>
    <dbReference type="NCBI Taxonomy" id="29542"/>
    <lineage>
        <taxon>Bacteria</taxon>
        <taxon>Pseudomonadati</taxon>
        <taxon>Thermodesulfobacteriota</taxon>
        <taxon>Desulfuromonadia</taxon>
        <taxon>Desulfuromonadales</taxon>
        <taxon>Syntrophotaleaceae</taxon>
        <taxon>Syntrophotalea</taxon>
    </lineage>
</organism>
<dbReference type="RefSeq" id="WP_072285679.1">
    <property type="nucleotide sequence ID" value="NZ_CP015455.1"/>
</dbReference>
<dbReference type="GO" id="GO:0003677">
    <property type="term" value="F:DNA binding"/>
    <property type="evidence" value="ECO:0007669"/>
    <property type="project" value="InterPro"/>
</dbReference>
<dbReference type="Gene3D" id="1.10.260.40">
    <property type="entry name" value="lambda repressor-like DNA-binding domains"/>
    <property type="match status" value="1"/>
</dbReference>
<dbReference type="Pfam" id="PF01381">
    <property type="entry name" value="HTH_3"/>
    <property type="match status" value="1"/>
</dbReference>
<evidence type="ECO:0000313" key="2">
    <source>
        <dbReference type="EMBL" id="APG23866.1"/>
    </source>
</evidence>
<dbReference type="CDD" id="cd00093">
    <property type="entry name" value="HTH_XRE"/>
    <property type="match status" value="1"/>
</dbReference>
<evidence type="ECO:0000259" key="1">
    <source>
        <dbReference type="PROSITE" id="PS50943"/>
    </source>
</evidence>